<keyword evidence="8" id="KW-1185">Reference proteome</keyword>
<dbReference type="SUPFAM" id="SSF48576">
    <property type="entry name" value="Terpenoid synthases"/>
    <property type="match status" value="1"/>
</dbReference>
<comment type="cofactor">
    <cofactor evidence="1 6">
        <name>Mg(2+)</name>
        <dbReference type="ChEBI" id="CHEBI:18420"/>
    </cofactor>
</comment>
<dbReference type="InterPro" id="IPR034686">
    <property type="entry name" value="Terpene_cyclase-like_2"/>
</dbReference>
<comment type="caution">
    <text evidence="7">The sequence shown here is derived from an EMBL/GenBank/DDBJ whole genome shotgun (WGS) entry which is preliminary data.</text>
</comment>
<comment type="similarity">
    <text evidence="2 6">Belongs to the terpene synthase family.</text>
</comment>
<keyword evidence="4 6" id="KW-0460">Magnesium</keyword>
<dbReference type="Gene3D" id="1.10.600.10">
    <property type="entry name" value="Farnesyl Diphosphate Synthase"/>
    <property type="match status" value="1"/>
</dbReference>
<evidence type="ECO:0000256" key="3">
    <source>
        <dbReference type="ARBA" id="ARBA00022723"/>
    </source>
</evidence>
<dbReference type="GO" id="GO:0008299">
    <property type="term" value="P:isoprenoid biosynthetic process"/>
    <property type="evidence" value="ECO:0007669"/>
    <property type="project" value="UniProtKB-ARBA"/>
</dbReference>
<evidence type="ECO:0000256" key="1">
    <source>
        <dbReference type="ARBA" id="ARBA00001946"/>
    </source>
</evidence>
<dbReference type="GO" id="GO:0010333">
    <property type="term" value="F:terpene synthase activity"/>
    <property type="evidence" value="ECO:0007669"/>
    <property type="project" value="InterPro"/>
</dbReference>
<dbReference type="Proteomes" id="UP000724874">
    <property type="component" value="Unassembled WGS sequence"/>
</dbReference>
<dbReference type="SFLD" id="SFLDG01020">
    <property type="entry name" value="Terpene_Cyclase_Like_2"/>
    <property type="match status" value="1"/>
</dbReference>
<dbReference type="Pfam" id="PF19086">
    <property type="entry name" value="Terpene_syn_C_2"/>
    <property type="match status" value="1"/>
</dbReference>
<reference evidence="7" key="1">
    <citation type="submission" date="2020-11" db="EMBL/GenBank/DDBJ databases">
        <authorList>
            <consortium name="DOE Joint Genome Institute"/>
            <person name="Ahrendt S."/>
            <person name="Riley R."/>
            <person name="Andreopoulos W."/>
            <person name="LaButti K."/>
            <person name="Pangilinan J."/>
            <person name="Ruiz-duenas F.J."/>
            <person name="Barrasa J.M."/>
            <person name="Sanchez-Garcia M."/>
            <person name="Camarero S."/>
            <person name="Miyauchi S."/>
            <person name="Serrano A."/>
            <person name="Linde D."/>
            <person name="Babiker R."/>
            <person name="Drula E."/>
            <person name="Ayuso-Fernandez I."/>
            <person name="Pacheco R."/>
            <person name="Padilla G."/>
            <person name="Ferreira P."/>
            <person name="Barriuso J."/>
            <person name="Kellner H."/>
            <person name="Castanera R."/>
            <person name="Alfaro M."/>
            <person name="Ramirez L."/>
            <person name="Pisabarro A.G."/>
            <person name="Kuo A."/>
            <person name="Tritt A."/>
            <person name="Lipzen A."/>
            <person name="He G."/>
            <person name="Yan M."/>
            <person name="Ng V."/>
            <person name="Cullen D."/>
            <person name="Martin F."/>
            <person name="Rosso M.-N."/>
            <person name="Henrissat B."/>
            <person name="Hibbett D."/>
            <person name="Martinez A.T."/>
            <person name="Grigoriev I.V."/>
        </authorList>
    </citation>
    <scope>NUCLEOTIDE SEQUENCE</scope>
    <source>
        <strain evidence="7">AH 44721</strain>
    </source>
</reference>
<name>A0A9P5NHH7_GYMJU</name>
<evidence type="ECO:0000313" key="7">
    <source>
        <dbReference type="EMBL" id="KAF8886611.1"/>
    </source>
</evidence>
<evidence type="ECO:0000256" key="4">
    <source>
        <dbReference type="ARBA" id="ARBA00022842"/>
    </source>
</evidence>
<proteinExistence type="inferred from homology"/>
<protein>
    <recommendedName>
        <fullName evidence="6">Terpene synthase</fullName>
        <ecNumber evidence="6">4.2.3.-</ecNumber>
    </recommendedName>
</protein>
<evidence type="ECO:0000256" key="5">
    <source>
        <dbReference type="ARBA" id="ARBA00023239"/>
    </source>
</evidence>
<dbReference type="AlphaFoldDB" id="A0A9P5NHH7"/>
<dbReference type="GO" id="GO:0046872">
    <property type="term" value="F:metal ion binding"/>
    <property type="evidence" value="ECO:0007669"/>
    <property type="project" value="UniProtKB-KW"/>
</dbReference>
<dbReference type="InterPro" id="IPR008949">
    <property type="entry name" value="Isoprenoid_synthase_dom_sf"/>
</dbReference>
<organism evidence="7 8">
    <name type="scientific">Gymnopilus junonius</name>
    <name type="common">Spectacular rustgill mushroom</name>
    <name type="synonym">Gymnopilus spectabilis subsp. junonius</name>
    <dbReference type="NCBI Taxonomy" id="109634"/>
    <lineage>
        <taxon>Eukaryota</taxon>
        <taxon>Fungi</taxon>
        <taxon>Dikarya</taxon>
        <taxon>Basidiomycota</taxon>
        <taxon>Agaricomycotina</taxon>
        <taxon>Agaricomycetes</taxon>
        <taxon>Agaricomycetidae</taxon>
        <taxon>Agaricales</taxon>
        <taxon>Agaricineae</taxon>
        <taxon>Hymenogastraceae</taxon>
        <taxon>Gymnopilus</taxon>
    </lineage>
</organism>
<sequence>MSSNSSEYTIPDLLAQWPWRRTVNAHLEVVQDDANAWVGSFELFKPEKFAKFKACNFNYLRISCDLMSFYFAFDEYTDLATRDEAMEISKGVMDTFRDTETPTSNKINEMARQFFKRTIDVVGNDVQGIERFIIDFGAYTSSIIQEADDRDEGLIRTVSDYLVLRRDTCGGKPSFSFFGLGLNIPDEVFEHPLVMSMIEGATDLIAITNDMHSYGLEYSRGLDGHNVITAIMHEHNIGLQEALYWLSGFATATIGKFLADLKNLPSWGKQVDGAVKEFFNRVGRCVRGYDQWSYETKRYYGDKGLKVQQTRKIILKPRDGAYLTREQLEFGSDKPKSK</sequence>
<evidence type="ECO:0000313" key="8">
    <source>
        <dbReference type="Proteomes" id="UP000724874"/>
    </source>
</evidence>
<dbReference type="SFLD" id="SFLDS00005">
    <property type="entry name" value="Isoprenoid_Synthase_Type_I"/>
    <property type="match status" value="1"/>
</dbReference>
<evidence type="ECO:0000256" key="2">
    <source>
        <dbReference type="ARBA" id="ARBA00006333"/>
    </source>
</evidence>
<dbReference type="EC" id="4.2.3.-" evidence="6"/>
<dbReference type="OrthoDB" id="6486656at2759"/>
<accession>A0A9P5NHH7</accession>
<dbReference type="PANTHER" id="PTHR35201">
    <property type="entry name" value="TERPENE SYNTHASE"/>
    <property type="match status" value="1"/>
</dbReference>
<dbReference type="PANTHER" id="PTHR35201:SF4">
    <property type="entry name" value="BETA-PINACENE SYNTHASE-RELATED"/>
    <property type="match status" value="1"/>
</dbReference>
<dbReference type="EMBL" id="JADNYJ010000095">
    <property type="protein sequence ID" value="KAF8886611.1"/>
    <property type="molecule type" value="Genomic_DNA"/>
</dbReference>
<evidence type="ECO:0000256" key="6">
    <source>
        <dbReference type="RuleBase" id="RU366034"/>
    </source>
</evidence>
<gene>
    <name evidence="7" type="ORF">CPB84DRAFT_1949546</name>
</gene>
<keyword evidence="5 6" id="KW-0456">Lyase</keyword>
<keyword evidence="3 6" id="KW-0479">Metal-binding</keyword>